<gene>
    <name evidence="1" type="ORF">CWB74_07745</name>
</gene>
<name>A0AAQ2ISM7_PSEO7</name>
<dbReference type="EMBL" id="PNEL01000020">
    <property type="protein sequence ID" value="TMN78490.1"/>
    <property type="molecule type" value="Genomic_DNA"/>
</dbReference>
<dbReference type="Proteomes" id="UP000305423">
    <property type="component" value="Unassembled WGS sequence"/>
</dbReference>
<evidence type="ECO:0000313" key="1">
    <source>
        <dbReference type="EMBL" id="TMN78490.1"/>
    </source>
</evidence>
<proteinExistence type="predicted"/>
<organism evidence="1 2">
    <name type="scientific">Pseudoalteromonas piscicida</name>
    <dbReference type="NCBI Taxonomy" id="43662"/>
    <lineage>
        <taxon>Bacteria</taxon>
        <taxon>Pseudomonadati</taxon>
        <taxon>Pseudomonadota</taxon>
        <taxon>Gammaproteobacteria</taxon>
        <taxon>Alteromonadales</taxon>
        <taxon>Pseudoalteromonadaceae</taxon>
        <taxon>Pseudoalteromonas</taxon>
    </lineage>
</organism>
<evidence type="ECO:0000313" key="2">
    <source>
        <dbReference type="Proteomes" id="UP000305423"/>
    </source>
</evidence>
<reference evidence="1 2" key="1">
    <citation type="submission" date="2017-12" db="EMBL/GenBank/DDBJ databases">
        <authorList>
            <person name="Paulsen S."/>
            <person name="Gram L.K."/>
        </authorList>
    </citation>
    <scope>NUCLEOTIDE SEQUENCE [LARGE SCALE GENOMIC DNA]</scope>
    <source>
        <strain evidence="1 2">S1607</strain>
    </source>
</reference>
<dbReference type="AlphaFoldDB" id="A0AAQ2ISM7"/>
<sequence length="68" mass="7605">MHGFYTKKRGLVNICSSDQKDRKKGCTKIGSPYNATPLTRGATLKSKAATSWRQVKLKFETSAKEIQN</sequence>
<accession>A0AAQ2ISM7</accession>
<comment type="caution">
    <text evidence="1">The sequence shown here is derived from an EMBL/GenBank/DDBJ whole genome shotgun (WGS) entry which is preliminary data.</text>
</comment>
<reference evidence="2" key="2">
    <citation type="submission" date="2019-06" db="EMBL/GenBank/DDBJ databases">
        <title>Co-occurence of chitin degradation, pigmentation and bioactivity in marine Pseudoalteromonas.</title>
        <authorList>
            <person name="Sonnenschein E.C."/>
            <person name="Bech P.K."/>
        </authorList>
    </citation>
    <scope>NUCLEOTIDE SEQUENCE [LARGE SCALE GENOMIC DNA]</scope>
    <source>
        <strain evidence="2">S1607</strain>
    </source>
</reference>
<protein>
    <submittedName>
        <fullName evidence="1">Uncharacterized protein</fullName>
    </submittedName>
</protein>